<dbReference type="EMBL" id="FN648120">
    <property type="protein sequence ID" value="CBN78939.1"/>
    <property type="molecule type" value="Genomic_DNA"/>
</dbReference>
<feature type="region of interest" description="Disordered" evidence="3">
    <location>
        <begin position="1"/>
        <end position="84"/>
    </location>
</feature>
<dbReference type="OrthoDB" id="514248at2759"/>
<keyword evidence="2" id="KW-0808">Transferase</keyword>
<evidence type="ECO:0000313" key="5">
    <source>
        <dbReference type="Proteomes" id="UP000002630"/>
    </source>
</evidence>
<feature type="region of interest" description="Disordered" evidence="3">
    <location>
        <begin position="260"/>
        <end position="279"/>
    </location>
</feature>
<accession>D8LG40</accession>
<dbReference type="Proteomes" id="UP000002630">
    <property type="component" value="Linkage Group LG23"/>
</dbReference>
<reference evidence="4 5" key="1">
    <citation type="journal article" date="2010" name="Nature">
        <title>The Ectocarpus genome and the independent evolution of multicellularity in brown algae.</title>
        <authorList>
            <person name="Cock J.M."/>
            <person name="Sterck L."/>
            <person name="Rouze P."/>
            <person name="Scornet D."/>
            <person name="Allen A.E."/>
            <person name="Amoutzias G."/>
            <person name="Anthouard V."/>
            <person name="Artiguenave F."/>
            <person name="Aury J.M."/>
            <person name="Badger J.H."/>
            <person name="Beszteri B."/>
            <person name="Billiau K."/>
            <person name="Bonnet E."/>
            <person name="Bothwell J.H."/>
            <person name="Bowler C."/>
            <person name="Boyen C."/>
            <person name="Brownlee C."/>
            <person name="Carrano C.J."/>
            <person name="Charrier B."/>
            <person name="Cho G.Y."/>
            <person name="Coelho S.M."/>
            <person name="Collen J."/>
            <person name="Corre E."/>
            <person name="Da Silva C."/>
            <person name="Delage L."/>
            <person name="Delaroque N."/>
            <person name="Dittami S.M."/>
            <person name="Doulbeau S."/>
            <person name="Elias M."/>
            <person name="Farnham G."/>
            <person name="Gachon C.M."/>
            <person name="Gschloessl B."/>
            <person name="Heesch S."/>
            <person name="Jabbari K."/>
            <person name="Jubin C."/>
            <person name="Kawai H."/>
            <person name="Kimura K."/>
            <person name="Kloareg B."/>
            <person name="Kupper F.C."/>
            <person name="Lang D."/>
            <person name="Le Bail A."/>
            <person name="Leblanc C."/>
            <person name="Lerouge P."/>
            <person name="Lohr M."/>
            <person name="Lopez P.J."/>
            <person name="Martens C."/>
            <person name="Maumus F."/>
            <person name="Michel G."/>
            <person name="Miranda-Saavedra D."/>
            <person name="Morales J."/>
            <person name="Moreau H."/>
            <person name="Motomura T."/>
            <person name="Nagasato C."/>
            <person name="Napoli C.A."/>
            <person name="Nelson D.R."/>
            <person name="Nyvall-Collen P."/>
            <person name="Peters A.F."/>
            <person name="Pommier C."/>
            <person name="Potin P."/>
            <person name="Poulain J."/>
            <person name="Quesneville H."/>
            <person name="Read B."/>
            <person name="Rensing S.A."/>
            <person name="Ritter A."/>
            <person name="Rousvoal S."/>
            <person name="Samanta M."/>
            <person name="Samson G."/>
            <person name="Schroeder D.C."/>
            <person name="Segurens B."/>
            <person name="Strittmatter M."/>
            <person name="Tonon T."/>
            <person name="Tregear J.W."/>
            <person name="Valentin K."/>
            <person name="von Dassow P."/>
            <person name="Yamagishi T."/>
            <person name="Van de Peer Y."/>
            <person name="Wincker P."/>
        </authorList>
    </citation>
    <scope>NUCLEOTIDE SEQUENCE [LARGE SCALE GENOMIC DNA]</scope>
    <source>
        <strain evidence="5">Ec32 / CCAP1310/4</strain>
    </source>
</reference>
<sequence length="677" mass="72457">MSRSRADFESEEFNEESPLSKKRRLSSGIGDDAFEGLTSYGNGDGGGSTFAINDDDDDALDEGGAAAAADATSPGGVGSGGGDGGGTAVCKNKKKPWKVHASAGGGKMHDANLYRHYRPDFRELAREYPDTFGPHVRDDPDTGRAAIDWADPAAMRELTRVMLRHDFGLREWDAPLDRLCPPVANRLNYVCWLSDLMKLSPPSSVSARRHSSSPEDAPGEEGGGGGMNLAQRNLLLYGTTRGVEEEDGGEGMAVCDDNDDDVDGDLDQATGGAKKPSRRGVDVGTGASCIYPLLGAKVAGWSFLATEIDPVSAEWAEKNVRSNDLQEKIEVRLVPSPADSGDDEAAPGPLLAALREEDGDFDFSMTNPPFFESADEVACHGGEVAFVTAIVRDSLRLRERVRWYTSMVGKKANAKKLLRVLREAGVKNTRTTEFFQGRTVRWGLAWSFTSEGMVGGKVPDDPNVKVLSKKKAADRTQHNLRSFSAPLRPPSPADTPTGGGNPGKAAEEIGGRSGGADHPVVKITVPANLPKDADDVVARLKSSMMAFKQADVKVRASDEDSSTPTVADGAHRFWCEARLRSAAAGGAGAAAPAEQATTTTAAIAATPLLFAFELEVHCAAEWAGTAAARAAVQVWARFQEGGDRGAFHRLWETLQMDVLRQNRRWRREMTREAAGGR</sequence>
<evidence type="ECO:0008006" key="6">
    <source>
        <dbReference type="Google" id="ProtNLM"/>
    </source>
</evidence>
<dbReference type="CDD" id="cd02440">
    <property type="entry name" value="AdoMet_MTases"/>
    <property type="match status" value="1"/>
</dbReference>
<dbReference type="AlphaFoldDB" id="D8LG40"/>
<keyword evidence="1" id="KW-0489">Methyltransferase</keyword>
<organism evidence="4 5">
    <name type="scientific">Ectocarpus siliculosus</name>
    <name type="common">Brown alga</name>
    <name type="synonym">Conferva siliculosa</name>
    <dbReference type="NCBI Taxonomy" id="2880"/>
    <lineage>
        <taxon>Eukaryota</taxon>
        <taxon>Sar</taxon>
        <taxon>Stramenopiles</taxon>
        <taxon>Ochrophyta</taxon>
        <taxon>PX clade</taxon>
        <taxon>Phaeophyceae</taxon>
        <taxon>Ectocarpales</taxon>
        <taxon>Ectocarpaceae</taxon>
        <taxon>Ectocarpus</taxon>
    </lineage>
</organism>
<name>D8LG40_ECTSI</name>
<dbReference type="Pfam" id="PF05971">
    <property type="entry name" value="Methyltransf_10"/>
    <property type="match status" value="2"/>
</dbReference>
<feature type="compositionally biased region" description="Gly residues" evidence="3">
    <location>
        <begin position="75"/>
        <end position="84"/>
    </location>
</feature>
<dbReference type="EMBL" id="FN649748">
    <property type="protein sequence ID" value="CBN78939.1"/>
    <property type="molecule type" value="Genomic_DNA"/>
</dbReference>
<dbReference type="GO" id="GO:0008168">
    <property type="term" value="F:methyltransferase activity"/>
    <property type="evidence" value="ECO:0007669"/>
    <property type="project" value="UniProtKB-KW"/>
</dbReference>
<dbReference type="STRING" id="2880.D8LG40"/>
<protein>
    <recommendedName>
        <fullName evidence="6">U6 small nuclear RNA (adenine-(43)-N(6))-methyltransferase</fullName>
    </recommendedName>
</protein>
<feature type="compositionally biased region" description="Low complexity" evidence="3">
    <location>
        <begin position="62"/>
        <end position="71"/>
    </location>
</feature>
<feature type="region of interest" description="Disordered" evidence="3">
    <location>
        <begin position="469"/>
        <end position="518"/>
    </location>
</feature>
<dbReference type="InParanoid" id="D8LG40"/>
<dbReference type="PANTHER" id="PTHR13393:SF0">
    <property type="entry name" value="RNA N6-ADENOSINE-METHYLTRANSFERASE METTL16"/>
    <property type="match status" value="1"/>
</dbReference>
<dbReference type="SUPFAM" id="SSF53335">
    <property type="entry name" value="S-adenosyl-L-methionine-dependent methyltransferases"/>
    <property type="match status" value="1"/>
</dbReference>
<dbReference type="eggNOG" id="KOG2912">
    <property type="taxonomic scope" value="Eukaryota"/>
</dbReference>
<dbReference type="InterPro" id="IPR010286">
    <property type="entry name" value="METTL16/RlmF"/>
</dbReference>
<feature type="region of interest" description="Disordered" evidence="3">
    <location>
        <begin position="201"/>
        <end position="229"/>
    </location>
</feature>
<evidence type="ECO:0000256" key="1">
    <source>
        <dbReference type="ARBA" id="ARBA00022603"/>
    </source>
</evidence>
<keyword evidence="5" id="KW-1185">Reference proteome</keyword>
<proteinExistence type="predicted"/>
<dbReference type="GO" id="GO:0005634">
    <property type="term" value="C:nucleus"/>
    <property type="evidence" value="ECO:0007669"/>
    <property type="project" value="TreeGrafter"/>
</dbReference>
<dbReference type="PANTHER" id="PTHR13393">
    <property type="entry name" value="SAM-DEPENDENT METHYLTRANSFERASE"/>
    <property type="match status" value="1"/>
</dbReference>
<evidence type="ECO:0000256" key="3">
    <source>
        <dbReference type="SAM" id="MobiDB-lite"/>
    </source>
</evidence>
<evidence type="ECO:0000256" key="2">
    <source>
        <dbReference type="ARBA" id="ARBA00022679"/>
    </source>
</evidence>
<evidence type="ECO:0000313" key="4">
    <source>
        <dbReference type="EMBL" id="CBN78939.1"/>
    </source>
</evidence>
<dbReference type="Gene3D" id="3.40.50.150">
    <property type="entry name" value="Vaccinia Virus protein VP39"/>
    <property type="match status" value="1"/>
</dbReference>
<gene>
    <name evidence="4" type="ORF">Esi_0157_0029</name>
</gene>
<dbReference type="InterPro" id="IPR029063">
    <property type="entry name" value="SAM-dependent_MTases_sf"/>
</dbReference>
<dbReference type="GO" id="GO:0070475">
    <property type="term" value="P:rRNA base methylation"/>
    <property type="evidence" value="ECO:0007669"/>
    <property type="project" value="TreeGrafter"/>
</dbReference>